<dbReference type="GO" id="GO:0005774">
    <property type="term" value="C:vacuolar membrane"/>
    <property type="evidence" value="ECO:0007669"/>
    <property type="project" value="UniProtKB-SubCell"/>
</dbReference>
<evidence type="ECO:0000256" key="4">
    <source>
        <dbReference type="ARBA" id="ARBA00022737"/>
    </source>
</evidence>
<dbReference type="AlphaFoldDB" id="A0AAW1P427"/>
<keyword evidence="6" id="KW-0449">Lipoprotein</keyword>
<dbReference type="PANTHER" id="PTHR47249:SF1">
    <property type="entry name" value="VACUOLAR PROTEIN 8"/>
    <property type="match status" value="1"/>
</dbReference>
<keyword evidence="4" id="KW-0677">Repeat</keyword>
<name>A0AAW1P427_9CHLO</name>
<evidence type="ECO:0000313" key="9">
    <source>
        <dbReference type="EMBL" id="KAK9804525.1"/>
    </source>
</evidence>
<reference evidence="9 10" key="1">
    <citation type="journal article" date="2024" name="Nat. Commun.">
        <title>Phylogenomics reveals the evolutionary origins of lichenization in chlorophyte algae.</title>
        <authorList>
            <person name="Puginier C."/>
            <person name="Libourel C."/>
            <person name="Otte J."/>
            <person name="Skaloud P."/>
            <person name="Haon M."/>
            <person name="Grisel S."/>
            <person name="Petersen M."/>
            <person name="Berrin J.G."/>
            <person name="Delaux P.M."/>
            <person name="Dal Grande F."/>
            <person name="Keller J."/>
        </authorList>
    </citation>
    <scope>NUCLEOTIDE SEQUENCE [LARGE SCALE GENOMIC DNA]</scope>
    <source>
        <strain evidence="9 10">SAG 2036</strain>
    </source>
</reference>
<dbReference type="EMBL" id="JALJOQ010000050">
    <property type="protein sequence ID" value="KAK9804525.1"/>
    <property type="molecule type" value="Genomic_DNA"/>
</dbReference>
<evidence type="ECO:0000256" key="8">
    <source>
        <dbReference type="SAM" id="MobiDB-lite"/>
    </source>
</evidence>
<dbReference type="SUPFAM" id="SSF48371">
    <property type="entry name" value="ARM repeat"/>
    <property type="match status" value="1"/>
</dbReference>
<evidence type="ECO:0000256" key="3">
    <source>
        <dbReference type="ARBA" id="ARBA00022554"/>
    </source>
</evidence>
<evidence type="ECO:0000256" key="1">
    <source>
        <dbReference type="ARBA" id="ARBA00004592"/>
    </source>
</evidence>
<dbReference type="Gene3D" id="1.25.10.10">
    <property type="entry name" value="Leucine-rich Repeat Variant"/>
    <property type="match status" value="1"/>
</dbReference>
<organism evidence="9 10">
    <name type="scientific">Symbiochloris irregularis</name>
    <dbReference type="NCBI Taxonomy" id="706552"/>
    <lineage>
        <taxon>Eukaryota</taxon>
        <taxon>Viridiplantae</taxon>
        <taxon>Chlorophyta</taxon>
        <taxon>core chlorophytes</taxon>
        <taxon>Trebouxiophyceae</taxon>
        <taxon>Trebouxiales</taxon>
        <taxon>Trebouxiaceae</taxon>
        <taxon>Symbiochloris</taxon>
    </lineage>
</organism>
<comment type="similarity">
    <text evidence="2">Belongs to the beta-catenin family.</text>
</comment>
<evidence type="ECO:0000256" key="2">
    <source>
        <dbReference type="ARBA" id="ARBA00005462"/>
    </source>
</evidence>
<accession>A0AAW1P427</accession>
<evidence type="ECO:0000256" key="6">
    <source>
        <dbReference type="ARBA" id="ARBA00023288"/>
    </source>
</evidence>
<keyword evidence="5" id="KW-0472">Membrane</keyword>
<dbReference type="InterPro" id="IPR011989">
    <property type="entry name" value="ARM-like"/>
</dbReference>
<dbReference type="InterPro" id="IPR016024">
    <property type="entry name" value="ARM-type_fold"/>
</dbReference>
<feature type="compositionally biased region" description="Polar residues" evidence="8">
    <location>
        <begin position="26"/>
        <end position="37"/>
    </location>
</feature>
<sequence>MDSGGSHELQNGASRTFCRRKKGTRKNSSNTLQNTAQAAAPVTNKMQADRTGGAAAFSLSSMADDQVIPDHIPALISFLEDPEGRNQAAAALASSAARADLHSVICEAGLPAISRMLQAASPEERIYAASILRQIAGSPDLRQPITDAALHSLVSLLEDTSNPEARANAAGVLSSLAGNAELLKPVADAALPALMSALKFNSTSQEFWARRGRSEARWAVWNLGRDAAVRLSIAQAAVSADLLGPLDNARQSALYSLLRDFPEEEGSDREAAVFQAYVKQPIQQPIAAAALGVLTSLLKDASDPAGRTRAAGILLASQEADDFGMAKAEHVMSILGAEQQLFTVP</sequence>
<comment type="subcellular location">
    <subcellularLocation>
        <location evidence="1">Vacuole membrane</location>
        <topology evidence="1">Lipid-anchor</topology>
    </subcellularLocation>
</comment>
<protein>
    <recommendedName>
        <fullName evidence="7">Vacuolar protein 8</fullName>
    </recommendedName>
</protein>
<keyword evidence="10" id="KW-1185">Reference proteome</keyword>
<dbReference type="GO" id="GO:0071562">
    <property type="term" value="P:nucleus-vacuole junction assembly"/>
    <property type="evidence" value="ECO:0007669"/>
    <property type="project" value="InterPro"/>
</dbReference>
<evidence type="ECO:0000256" key="5">
    <source>
        <dbReference type="ARBA" id="ARBA00023136"/>
    </source>
</evidence>
<gene>
    <name evidence="9" type="ORF">WJX73_004597</name>
</gene>
<proteinExistence type="inferred from homology"/>
<comment type="caution">
    <text evidence="9">The sequence shown here is derived from an EMBL/GenBank/DDBJ whole genome shotgun (WGS) entry which is preliminary data.</text>
</comment>
<dbReference type="PANTHER" id="PTHR47249">
    <property type="entry name" value="VACUOLAR PROTEIN 8"/>
    <property type="match status" value="1"/>
</dbReference>
<dbReference type="InterPro" id="IPR000225">
    <property type="entry name" value="Armadillo"/>
</dbReference>
<keyword evidence="3" id="KW-0926">Vacuole</keyword>
<evidence type="ECO:0000256" key="7">
    <source>
        <dbReference type="ARBA" id="ARBA00026209"/>
    </source>
</evidence>
<feature type="region of interest" description="Disordered" evidence="8">
    <location>
        <begin position="1"/>
        <end position="47"/>
    </location>
</feature>
<dbReference type="SMART" id="SM00185">
    <property type="entry name" value="ARM"/>
    <property type="match status" value="4"/>
</dbReference>
<dbReference type="GO" id="GO:0043495">
    <property type="term" value="F:protein-membrane adaptor activity"/>
    <property type="evidence" value="ECO:0007669"/>
    <property type="project" value="InterPro"/>
</dbReference>
<dbReference type="InterPro" id="IPR045156">
    <property type="entry name" value="Vac8"/>
</dbReference>
<dbReference type="Proteomes" id="UP001465755">
    <property type="component" value="Unassembled WGS sequence"/>
</dbReference>
<evidence type="ECO:0000313" key="10">
    <source>
        <dbReference type="Proteomes" id="UP001465755"/>
    </source>
</evidence>